<proteinExistence type="predicted"/>
<dbReference type="AlphaFoldDB" id="A0AAE1NMB1"/>
<sequence length="66" mass="7969">MRKTKVDKSEVKVEESYEEDVEESEGRTERGERVREILKSGWSYLSWQYFRAEQQPGINRKHFNDS</sequence>
<evidence type="ECO:0000313" key="3">
    <source>
        <dbReference type="Proteomes" id="UP001292094"/>
    </source>
</evidence>
<reference evidence="2" key="1">
    <citation type="submission" date="2023-11" db="EMBL/GenBank/DDBJ databases">
        <title>Genome assemblies of two species of porcelain crab, Petrolisthes cinctipes and Petrolisthes manimaculis (Anomura: Porcellanidae).</title>
        <authorList>
            <person name="Angst P."/>
        </authorList>
    </citation>
    <scope>NUCLEOTIDE SEQUENCE</scope>
    <source>
        <strain evidence="2">PB745_02</strain>
        <tissue evidence="2">Gill</tissue>
    </source>
</reference>
<feature type="compositionally biased region" description="Basic and acidic residues" evidence="1">
    <location>
        <begin position="1"/>
        <end position="15"/>
    </location>
</feature>
<feature type="region of interest" description="Disordered" evidence="1">
    <location>
        <begin position="1"/>
        <end position="32"/>
    </location>
</feature>
<comment type="caution">
    <text evidence="2">The sequence shown here is derived from an EMBL/GenBank/DDBJ whole genome shotgun (WGS) entry which is preliminary data.</text>
</comment>
<keyword evidence="3" id="KW-1185">Reference proteome</keyword>
<accession>A0AAE1NMB1</accession>
<evidence type="ECO:0000256" key="1">
    <source>
        <dbReference type="SAM" id="MobiDB-lite"/>
    </source>
</evidence>
<evidence type="ECO:0000313" key="2">
    <source>
        <dbReference type="EMBL" id="KAK4291421.1"/>
    </source>
</evidence>
<dbReference type="EMBL" id="JAWZYT010005156">
    <property type="protein sequence ID" value="KAK4291421.1"/>
    <property type="molecule type" value="Genomic_DNA"/>
</dbReference>
<protein>
    <submittedName>
        <fullName evidence="2">Uncharacterized protein</fullName>
    </submittedName>
</protein>
<dbReference type="Proteomes" id="UP001292094">
    <property type="component" value="Unassembled WGS sequence"/>
</dbReference>
<name>A0AAE1NMB1_9EUCA</name>
<organism evidence="2 3">
    <name type="scientific">Petrolisthes manimaculis</name>
    <dbReference type="NCBI Taxonomy" id="1843537"/>
    <lineage>
        <taxon>Eukaryota</taxon>
        <taxon>Metazoa</taxon>
        <taxon>Ecdysozoa</taxon>
        <taxon>Arthropoda</taxon>
        <taxon>Crustacea</taxon>
        <taxon>Multicrustacea</taxon>
        <taxon>Malacostraca</taxon>
        <taxon>Eumalacostraca</taxon>
        <taxon>Eucarida</taxon>
        <taxon>Decapoda</taxon>
        <taxon>Pleocyemata</taxon>
        <taxon>Anomura</taxon>
        <taxon>Galatheoidea</taxon>
        <taxon>Porcellanidae</taxon>
        <taxon>Petrolisthes</taxon>
    </lineage>
</organism>
<gene>
    <name evidence="2" type="ORF">Pmani_035756</name>
</gene>